<sequence length="379" mass="43518">MGQSDKLSVLHVVGAMNHGGTEKMLIDIYRNMDLQHIQFDFITFSGDKAYYDDEIRQLGGRVIRVVNHLSIIEMKYIMEMYGPYDIVHAHTLFHCGLVQIAARLAGIKVRISHAHTTDDDQESLMRRLYTAVMKPTIQLFSTYTLACSQQAGRFLFGERMIEIRNNYQLFPNVIHYQDFMEEPAEEVQAFKKQLGIEHRFVIGHVGRFIEPKNHSFLLDILAILRKRNMDVVLLLVGDGVLKEEIEHKAQKTGLEEYVHFTGIREDIPTMLHSMDLFVFPSMYEGLGMVLLEAQAAGKKCLVSEAIQPEADLQIGQMVTCSLESGAEEWAETIMEMREPETIDLSRIEQAFIEKEYTLDAGVNRLRKLYIQENQKKVTV</sequence>
<gene>
    <name evidence="3" type="ORF">JCM9152_1425</name>
</gene>
<dbReference type="InterPro" id="IPR028098">
    <property type="entry name" value="Glyco_trans_4-like_N"/>
</dbReference>
<name>W4QD97_9BACI</name>
<comment type="caution">
    <text evidence="3">The sequence shown here is derived from an EMBL/GenBank/DDBJ whole genome shotgun (WGS) entry which is preliminary data.</text>
</comment>
<dbReference type="EMBL" id="BAUU01000008">
    <property type="protein sequence ID" value="GAE30031.1"/>
    <property type="molecule type" value="Genomic_DNA"/>
</dbReference>
<feature type="domain" description="Glycosyl transferase family 1" evidence="1">
    <location>
        <begin position="189"/>
        <end position="309"/>
    </location>
</feature>
<reference evidence="3" key="1">
    <citation type="journal article" date="2014" name="Genome Announc.">
        <title>Draft Genome Sequences of Three Alkaliphilic Bacillus Strains, Bacillus wakoensis JCM 9140T, Bacillus akibai JCM 9157T, and Bacillus hemicellulosilyticus JCM 9152T.</title>
        <authorList>
            <person name="Yuki M."/>
            <person name="Oshima K."/>
            <person name="Suda W."/>
            <person name="Oshida Y."/>
            <person name="Kitamura K."/>
            <person name="Iida T."/>
            <person name="Hattori M."/>
            <person name="Ohkuma M."/>
        </authorList>
    </citation>
    <scope>NUCLEOTIDE SEQUENCE [LARGE SCALE GENOMIC DNA]</scope>
    <source>
        <strain evidence="3">JCM 9152</strain>
    </source>
</reference>
<evidence type="ECO:0000313" key="4">
    <source>
        <dbReference type="Proteomes" id="UP000018895"/>
    </source>
</evidence>
<dbReference type="InterPro" id="IPR050194">
    <property type="entry name" value="Glycosyltransferase_grp1"/>
</dbReference>
<dbReference type="PANTHER" id="PTHR45947:SF3">
    <property type="entry name" value="SULFOQUINOVOSYL TRANSFERASE SQD2"/>
    <property type="match status" value="1"/>
</dbReference>
<dbReference type="Pfam" id="PF13439">
    <property type="entry name" value="Glyco_transf_4"/>
    <property type="match status" value="1"/>
</dbReference>
<dbReference type="SUPFAM" id="SSF53756">
    <property type="entry name" value="UDP-Glycosyltransferase/glycogen phosphorylase"/>
    <property type="match status" value="1"/>
</dbReference>
<dbReference type="RefSeq" id="WP_035342238.1">
    <property type="nucleotide sequence ID" value="NZ_BAUU01000008.1"/>
</dbReference>
<dbReference type="PANTHER" id="PTHR45947">
    <property type="entry name" value="SULFOQUINOVOSYL TRANSFERASE SQD2"/>
    <property type="match status" value="1"/>
</dbReference>
<dbReference type="Gene3D" id="3.40.50.2000">
    <property type="entry name" value="Glycogen Phosphorylase B"/>
    <property type="match status" value="2"/>
</dbReference>
<dbReference type="OrthoDB" id="9804196at2"/>
<protein>
    <submittedName>
        <fullName evidence="3">Capsular polysaccharide biosynthesis protein</fullName>
    </submittedName>
</protein>
<dbReference type="AlphaFoldDB" id="W4QD97"/>
<dbReference type="InterPro" id="IPR001296">
    <property type="entry name" value="Glyco_trans_1"/>
</dbReference>
<feature type="domain" description="Glycosyltransferase subfamily 4-like N-terminal" evidence="2">
    <location>
        <begin position="19"/>
        <end position="153"/>
    </location>
</feature>
<dbReference type="STRING" id="1236971.JCM9152_1425"/>
<evidence type="ECO:0000259" key="1">
    <source>
        <dbReference type="Pfam" id="PF00534"/>
    </source>
</evidence>
<accession>W4QD97</accession>
<dbReference type="CDD" id="cd03812">
    <property type="entry name" value="GT4_CapH-like"/>
    <property type="match status" value="1"/>
</dbReference>
<evidence type="ECO:0000313" key="3">
    <source>
        <dbReference type="EMBL" id="GAE30031.1"/>
    </source>
</evidence>
<dbReference type="Pfam" id="PF00534">
    <property type="entry name" value="Glycos_transf_1"/>
    <property type="match status" value="1"/>
</dbReference>
<keyword evidence="4" id="KW-1185">Reference proteome</keyword>
<dbReference type="GO" id="GO:0016757">
    <property type="term" value="F:glycosyltransferase activity"/>
    <property type="evidence" value="ECO:0007669"/>
    <property type="project" value="TreeGrafter"/>
</dbReference>
<evidence type="ECO:0000259" key="2">
    <source>
        <dbReference type="Pfam" id="PF13439"/>
    </source>
</evidence>
<dbReference type="Proteomes" id="UP000018895">
    <property type="component" value="Unassembled WGS sequence"/>
</dbReference>
<organism evidence="3 4">
    <name type="scientific">Halalkalibacter hemicellulosilyticusJCM 9152</name>
    <dbReference type="NCBI Taxonomy" id="1236971"/>
    <lineage>
        <taxon>Bacteria</taxon>
        <taxon>Bacillati</taxon>
        <taxon>Bacillota</taxon>
        <taxon>Bacilli</taxon>
        <taxon>Bacillales</taxon>
        <taxon>Bacillaceae</taxon>
        <taxon>Halalkalibacter</taxon>
    </lineage>
</organism>
<proteinExistence type="predicted"/>